<dbReference type="InterPro" id="IPR013087">
    <property type="entry name" value="Znf_C2H2_type"/>
</dbReference>
<keyword evidence="7" id="KW-0325">Glycoprotein</keyword>
<dbReference type="FunFam" id="3.30.160.60:FF:000446">
    <property type="entry name" value="Zinc finger protein"/>
    <property type="match status" value="1"/>
</dbReference>
<keyword evidence="3" id="KW-0677">Repeat</keyword>
<evidence type="ECO:0000256" key="3">
    <source>
        <dbReference type="ARBA" id="ARBA00022737"/>
    </source>
</evidence>
<evidence type="ECO:0000256" key="5">
    <source>
        <dbReference type="ARBA" id="ARBA00022833"/>
    </source>
</evidence>
<dbReference type="FunFam" id="3.30.160.60:FF:000100">
    <property type="entry name" value="Zinc finger 45-like"/>
    <property type="match status" value="1"/>
</dbReference>
<keyword evidence="6" id="KW-0472">Membrane</keyword>
<dbReference type="InterPro" id="IPR029865">
    <property type="entry name" value="KIAA0319-like"/>
</dbReference>
<accession>A0A7D9IG89</accession>
<protein>
    <submittedName>
        <fullName evidence="9">Zinc finger and SCAN domain-containing 22</fullName>
    </submittedName>
</protein>
<dbReference type="PROSITE" id="PS00028">
    <property type="entry name" value="ZINC_FINGER_C2H2_1"/>
    <property type="match status" value="2"/>
</dbReference>
<name>A0A7D9IG89_PARCT</name>
<dbReference type="GO" id="GO:0001764">
    <property type="term" value="P:neuron migration"/>
    <property type="evidence" value="ECO:0007669"/>
    <property type="project" value="TreeGrafter"/>
</dbReference>
<evidence type="ECO:0000313" key="9">
    <source>
        <dbReference type="EMBL" id="CAB4005342.1"/>
    </source>
</evidence>
<evidence type="ECO:0000256" key="1">
    <source>
        <dbReference type="ARBA" id="ARBA00004370"/>
    </source>
</evidence>
<keyword evidence="5" id="KW-0862">Zinc</keyword>
<dbReference type="EMBL" id="CACRXK020005167">
    <property type="protein sequence ID" value="CAB4005342.1"/>
    <property type="molecule type" value="Genomic_DNA"/>
</dbReference>
<dbReference type="GO" id="GO:0031410">
    <property type="term" value="C:cytoplasmic vesicle"/>
    <property type="evidence" value="ECO:0007669"/>
    <property type="project" value="TreeGrafter"/>
</dbReference>
<dbReference type="AlphaFoldDB" id="A0A7D9IG89"/>
<organism evidence="9 10">
    <name type="scientific">Paramuricea clavata</name>
    <name type="common">Red gorgonian</name>
    <name type="synonym">Violescent sea-whip</name>
    <dbReference type="NCBI Taxonomy" id="317549"/>
    <lineage>
        <taxon>Eukaryota</taxon>
        <taxon>Metazoa</taxon>
        <taxon>Cnidaria</taxon>
        <taxon>Anthozoa</taxon>
        <taxon>Octocorallia</taxon>
        <taxon>Malacalcyonacea</taxon>
        <taxon>Plexauridae</taxon>
        <taxon>Paramuricea</taxon>
    </lineage>
</organism>
<keyword evidence="2" id="KW-0479">Metal-binding</keyword>
<dbReference type="PANTHER" id="PTHR46182:SF2">
    <property type="entry name" value="FI19480P1"/>
    <property type="match status" value="1"/>
</dbReference>
<proteinExistence type="predicted"/>
<dbReference type="Pfam" id="PF00096">
    <property type="entry name" value="zf-C2H2"/>
    <property type="match status" value="2"/>
</dbReference>
<dbReference type="Pfam" id="PF23597">
    <property type="entry name" value="KIAA0319_N"/>
    <property type="match status" value="3"/>
</dbReference>
<evidence type="ECO:0000256" key="6">
    <source>
        <dbReference type="ARBA" id="ARBA00023136"/>
    </source>
</evidence>
<comment type="caution">
    <text evidence="9">The sequence shown here is derived from an EMBL/GenBank/DDBJ whole genome shotgun (WGS) entry which is preliminary data.</text>
</comment>
<evidence type="ECO:0000256" key="4">
    <source>
        <dbReference type="ARBA" id="ARBA00022771"/>
    </source>
</evidence>
<sequence length="1258" mass="145679">MAECIQYCGQQLNCSAAFMVRHVCFNVKCYSKRSCDTARAVHSGYNPKLSFITHLSPTVTSQPVTLECSTSINTRSHLQLQPALTRRCERSKIYENVTLFGGINAGNFTDFGQKENMSQCISSCCQRKQCDVAFMLGNDCYGVMCKTKHLCGTTPAKHVKKYRPRLAYMHSDMENNTADSQSLSSCWNGQTLVNYTLNGGIEAGIFYSNGNTDTMTTCMKYCCEQHDCDLAFRIDQGCYTVHCNDQEQCRARKARKTPFLPQIAFKRPEIAMDEAERQSTTDTTPKAQHGSCQIGETHFNATLKMGIHSGKFKKLGRVDNMEDCIEICCKENDVDAAFMMGKLCYSVKCYNSDLCQIRPAFVSSIDILNVNPAVAFIHNNNDHKDYTRSEIERRCEGTTIKENTTLLGQLNEELTFIAGWKIKTDRFMSELENDEINRQLCAVDTFSWSPETQEEILVEWNDWQHDETASTEPSLCCDECGRVFTRSDNLNRHMKSHSDKNHECSRCRKKFNRKDALNRHMKTHSDKDHECSRCHKTFNRKVFRNIFPLQAHQHDVHQVGRGKRTKTPTRRTKRQRTDEPEPPRPSTSVNEGASTSTVVSEGPQPFPQDPLLPPSSLPFQLHRDHWRAIRTRQSRGNRVQDWYNYRLSSLNMGQLVNDIDRIFEDQSTVFKLNLSFGFVLFNNDTEEIQYHHPSANNNRVFDSPFQINKREDLVQVRIALENIDIHEWARQQRPNSKWIVMDFTNATFYVTKLRDHSICRSVRLPKYVLDNPAIVSLDCDKNTGLPYEDNLCFFRCLALHRGCHPKNLERDTKHFYEQYSDAEEFDGVTLEELPELEKLFELNIYVYRLTELHDEDEDKTSIVAQLIQRSHRRYASSMYLNLYGSHFSYIKNLAMYSKSYCCCKCDKMWKTARALNRHERTCAGTIRHIFPGGAYKVPQSIFDLLADERIEIPEDLKYFPYRATFDFECYFKHTSNHSRNTEKLTWQAEHIPLSVSVCSNVPGYTEPKCFVSSGDTSKMIQEFVEYLVKISQESYVLLLDLFADVFRQIEERVNQVGENAEIMEVAAGEDNEQNTEEQMIEEMVGCLMGLNSEVNYIFDLLDVYNMCTYYAVYFQEREVSDGKVVGDEVNESEAEKTHPLEKLVEKLELYLMELPVIGFNWGKYDINAAKNPFFSYLLKHEQVKFVIERNNNHMCLKTQHLKFLDITNYLAPGFSYEQFLKAYECSQTKGYFPYEWVDSLGKLNNPTLPPRETFHSNL</sequence>
<feature type="non-terminal residue" evidence="9">
    <location>
        <position position="1"/>
    </location>
</feature>
<dbReference type="InterPro" id="IPR036236">
    <property type="entry name" value="Znf_C2H2_sf"/>
</dbReference>
<dbReference type="InterPro" id="IPR013980">
    <property type="entry name" value="MANSC_dom"/>
</dbReference>
<comment type="subcellular location">
    <subcellularLocation>
        <location evidence="1">Membrane</location>
    </subcellularLocation>
</comment>
<evidence type="ECO:0000313" key="10">
    <source>
        <dbReference type="Proteomes" id="UP001152795"/>
    </source>
</evidence>
<evidence type="ECO:0000256" key="8">
    <source>
        <dbReference type="SAM" id="MobiDB-lite"/>
    </source>
</evidence>
<dbReference type="GO" id="GO:0016020">
    <property type="term" value="C:membrane"/>
    <property type="evidence" value="ECO:0007669"/>
    <property type="project" value="UniProtKB-SubCell"/>
</dbReference>
<feature type="compositionally biased region" description="Basic residues" evidence="8">
    <location>
        <begin position="560"/>
        <end position="574"/>
    </location>
</feature>
<dbReference type="PROSITE" id="PS50157">
    <property type="entry name" value="ZINC_FINGER_C2H2_2"/>
    <property type="match status" value="2"/>
</dbReference>
<dbReference type="PANTHER" id="PTHR46182">
    <property type="entry name" value="FI19480P1"/>
    <property type="match status" value="1"/>
</dbReference>
<keyword evidence="10" id="KW-1185">Reference proteome</keyword>
<dbReference type="Gene3D" id="3.30.160.60">
    <property type="entry name" value="Classic Zinc Finger"/>
    <property type="match status" value="2"/>
</dbReference>
<dbReference type="OrthoDB" id="536372at2759"/>
<dbReference type="SMART" id="SM00355">
    <property type="entry name" value="ZnF_C2H2"/>
    <property type="match status" value="4"/>
</dbReference>
<dbReference type="SUPFAM" id="SSF57667">
    <property type="entry name" value="beta-beta-alpha zinc fingers"/>
    <property type="match status" value="2"/>
</dbReference>
<feature type="compositionally biased region" description="Polar residues" evidence="8">
    <location>
        <begin position="586"/>
        <end position="599"/>
    </location>
</feature>
<evidence type="ECO:0000256" key="7">
    <source>
        <dbReference type="ARBA" id="ARBA00023180"/>
    </source>
</evidence>
<dbReference type="Proteomes" id="UP001152795">
    <property type="component" value="Unassembled WGS sequence"/>
</dbReference>
<reference evidence="9" key="1">
    <citation type="submission" date="2020-04" db="EMBL/GenBank/DDBJ databases">
        <authorList>
            <person name="Alioto T."/>
            <person name="Alioto T."/>
            <person name="Gomez Garrido J."/>
        </authorList>
    </citation>
    <scope>NUCLEOTIDE SEQUENCE</scope>
    <source>
        <strain evidence="9">A484AB</strain>
    </source>
</reference>
<feature type="region of interest" description="Disordered" evidence="8">
    <location>
        <begin position="553"/>
        <end position="608"/>
    </location>
</feature>
<evidence type="ECO:0000256" key="2">
    <source>
        <dbReference type="ARBA" id="ARBA00022723"/>
    </source>
</evidence>
<dbReference type="GO" id="GO:0008270">
    <property type="term" value="F:zinc ion binding"/>
    <property type="evidence" value="ECO:0007669"/>
    <property type="project" value="UniProtKB-KW"/>
</dbReference>
<gene>
    <name evidence="9" type="ORF">PACLA_8A007086</name>
</gene>
<keyword evidence="4" id="KW-0863">Zinc-finger</keyword>